<dbReference type="InterPro" id="IPR017853">
    <property type="entry name" value="GH"/>
</dbReference>
<dbReference type="InterPro" id="IPR050288">
    <property type="entry name" value="Cellulose_deg_GH3"/>
</dbReference>
<evidence type="ECO:0000256" key="4">
    <source>
        <dbReference type="ARBA" id="ARBA00012744"/>
    </source>
</evidence>
<evidence type="ECO:0000313" key="12">
    <source>
        <dbReference type="Proteomes" id="UP001149074"/>
    </source>
</evidence>
<dbReference type="InterPro" id="IPR036881">
    <property type="entry name" value="Glyco_hydro_3_C_sf"/>
</dbReference>
<dbReference type="EMBL" id="JAPQKI010000005">
    <property type="protein sequence ID" value="KAJ5098693.1"/>
    <property type="molecule type" value="Genomic_DNA"/>
</dbReference>
<comment type="catalytic activity">
    <reaction evidence="1">
        <text>Hydrolysis of terminal, non-reducing beta-D-glucosyl residues with release of beta-D-glucose.</text>
        <dbReference type="EC" id="3.2.1.21"/>
    </reaction>
</comment>
<dbReference type="RefSeq" id="XP_056474347.1">
    <property type="nucleotide sequence ID" value="XM_056618188.1"/>
</dbReference>
<keyword evidence="9" id="KW-0624">Polysaccharide degradation</keyword>
<dbReference type="PANTHER" id="PTHR42715:SF14">
    <property type="entry name" value="BETA-GLUCOSIDASE D-RELATED"/>
    <property type="match status" value="1"/>
</dbReference>
<gene>
    <name evidence="11" type="ORF">N7532_005694</name>
</gene>
<dbReference type="OrthoDB" id="416222at2759"/>
<protein>
    <recommendedName>
        <fullName evidence="4">beta-glucosidase</fullName>
        <ecNumber evidence="4">3.2.1.21</ecNumber>
    </recommendedName>
</protein>
<dbReference type="InterPro" id="IPR002772">
    <property type="entry name" value="Glyco_hydro_3_C"/>
</dbReference>
<dbReference type="Gene3D" id="3.40.50.1700">
    <property type="entry name" value="Glycoside hydrolase family 3 C-terminal domain"/>
    <property type="match status" value="1"/>
</dbReference>
<dbReference type="GeneID" id="81357167"/>
<evidence type="ECO:0000256" key="2">
    <source>
        <dbReference type="ARBA" id="ARBA00004987"/>
    </source>
</evidence>
<keyword evidence="12" id="KW-1185">Reference proteome</keyword>
<sequence>MHRKKSSELGFPGFVFPDTSGQQHALASAINGLDYGSSSLWSTSTIEGYLKQHNMTEGRLNDMAIRNLIGYYYVNLDNGTQPLTAEQDAYVDVRGNYAKLIRSHGSKSMALLKNENNALPLNKPHKMAIFGSHARAAIAGPNMEFSVEGSSPVYDGHLATDSGFGQGSLPYLITPETAFTIKAAQDGTMLHWVANGTYSSSGGSTLVVQGSDSTAVTPSISNYAENMDDALVNEVAENCANTVVVINTVGARLVDQWIEHENVTALLYGNLLGQESGNSIIDVLYGDVNRSGRLIYTIAKNESDYNVGICESHNCSFTEGNYIDYRYFDAYKVTPRYEFGYGLSYTNFTYSNLKVHSPKLLSKYPTGKLSVGGYEDLWDIVSKISATVRNTGTVDGAEVPRLYINYPKSAHPASASAAGVRER</sequence>
<dbReference type="GO" id="GO:0030245">
    <property type="term" value="P:cellulose catabolic process"/>
    <property type="evidence" value="ECO:0007669"/>
    <property type="project" value="UniProtKB-KW"/>
</dbReference>
<comment type="caution">
    <text evidence="11">The sequence shown here is derived from an EMBL/GenBank/DDBJ whole genome shotgun (WGS) entry which is preliminary data.</text>
</comment>
<dbReference type="Pfam" id="PF01915">
    <property type="entry name" value="Glyco_hydro_3_C"/>
    <property type="match status" value="1"/>
</dbReference>
<feature type="domain" description="Glycoside hydrolase family 3 C-terminal" evidence="10">
    <location>
        <begin position="110"/>
        <end position="345"/>
    </location>
</feature>
<dbReference type="InterPro" id="IPR013783">
    <property type="entry name" value="Ig-like_fold"/>
</dbReference>
<dbReference type="Proteomes" id="UP001149074">
    <property type="component" value="Unassembled WGS sequence"/>
</dbReference>
<evidence type="ECO:0000256" key="6">
    <source>
        <dbReference type="ARBA" id="ARBA00023001"/>
    </source>
</evidence>
<evidence type="ECO:0000256" key="9">
    <source>
        <dbReference type="ARBA" id="ARBA00023326"/>
    </source>
</evidence>
<accession>A0A9W9FEC9</accession>
<evidence type="ECO:0000256" key="5">
    <source>
        <dbReference type="ARBA" id="ARBA00022801"/>
    </source>
</evidence>
<dbReference type="AlphaFoldDB" id="A0A9W9FEC9"/>
<keyword evidence="8" id="KW-0326">Glycosidase</keyword>
<evidence type="ECO:0000313" key="11">
    <source>
        <dbReference type="EMBL" id="KAJ5098693.1"/>
    </source>
</evidence>
<evidence type="ECO:0000256" key="8">
    <source>
        <dbReference type="ARBA" id="ARBA00023295"/>
    </source>
</evidence>
<evidence type="ECO:0000256" key="1">
    <source>
        <dbReference type="ARBA" id="ARBA00000448"/>
    </source>
</evidence>
<evidence type="ECO:0000259" key="10">
    <source>
        <dbReference type="Pfam" id="PF01915"/>
    </source>
</evidence>
<dbReference type="PANTHER" id="PTHR42715">
    <property type="entry name" value="BETA-GLUCOSIDASE"/>
    <property type="match status" value="1"/>
</dbReference>
<dbReference type="GO" id="GO:0008422">
    <property type="term" value="F:beta-glucosidase activity"/>
    <property type="evidence" value="ECO:0007669"/>
    <property type="project" value="UniProtKB-EC"/>
</dbReference>
<name>A0A9W9FEC9_9EURO</name>
<reference evidence="11" key="2">
    <citation type="journal article" date="2023" name="IMA Fungus">
        <title>Comparative genomic study of the Penicillium genus elucidates a diverse pangenome and 15 lateral gene transfer events.</title>
        <authorList>
            <person name="Petersen C."/>
            <person name="Sorensen T."/>
            <person name="Nielsen M.R."/>
            <person name="Sondergaard T.E."/>
            <person name="Sorensen J.L."/>
            <person name="Fitzpatrick D.A."/>
            <person name="Frisvad J.C."/>
            <person name="Nielsen K.L."/>
        </authorList>
    </citation>
    <scope>NUCLEOTIDE SEQUENCE</scope>
    <source>
        <strain evidence="11">IBT 30761</strain>
    </source>
</reference>
<keyword evidence="7" id="KW-0119">Carbohydrate metabolism</keyword>
<comment type="pathway">
    <text evidence="2">Glycan metabolism; cellulose degradation.</text>
</comment>
<proteinExistence type="inferred from homology"/>
<reference evidence="11" key="1">
    <citation type="submission" date="2022-11" db="EMBL/GenBank/DDBJ databases">
        <authorList>
            <person name="Petersen C."/>
        </authorList>
    </citation>
    <scope>NUCLEOTIDE SEQUENCE</scope>
    <source>
        <strain evidence="11">IBT 30761</strain>
    </source>
</reference>
<dbReference type="EC" id="3.2.1.21" evidence="4"/>
<dbReference type="SUPFAM" id="SSF52279">
    <property type="entry name" value="Beta-D-glucan exohydrolase, C-terminal domain"/>
    <property type="match status" value="1"/>
</dbReference>
<keyword evidence="6" id="KW-0136">Cellulose degradation</keyword>
<dbReference type="Gene3D" id="2.60.40.10">
    <property type="entry name" value="Immunoglobulins"/>
    <property type="match status" value="1"/>
</dbReference>
<evidence type="ECO:0000256" key="3">
    <source>
        <dbReference type="ARBA" id="ARBA00005336"/>
    </source>
</evidence>
<comment type="similarity">
    <text evidence="3">Belongs to the glycosyl hydrolase 3 family.</text>
</comment>
<keyword evidence="5" id="KW-0378">Hydrolase</keyword>
<dbReference type="SUPFAM" id="SSF51445">
    <property type="entry name" value="(Trans)glycosidases"/>
    <property type="match status" value="1"/>
</dbReference>
<evidence type="ECO:0000256" key="7">
    <source>
        <dbReference type="ARBA" id="ARBA00023277"/>
    </source>
</evidence>
<organism evidence="11 12">
    <name type="scientific">Penicillium argentinense</name>
    <dbReference type="NCBI Taxonomy" id="1131581"/>
    <lineage>
        <taxon>Eukaryota</taxon>
        <taxon>Fungi</taxon>
        <taxon>Dikarya</taxon>
        <taxon>Ascomycota</taxon>
        <taxon>Pezizomycotina</taxon>
        <taxon>Eurotiomycetes</taxon>
        <taxon>Eurotiomycetidae</taxon>
        <taxon>Eurotiales</taxon>
        <taxon>Aspergillaceae</taxon>
        <taxon>Penicillium</taxon>
    </lineage>
</organism>